<evidence type="ECO:0000256" key="3">
    <source>
        <dbReference type="ARBA" id="ARBA00022759"/>
    </source>
</evidence>
<organism evidence="7 8">
    <name type="scientific">Haloplanus salinus</name>
    <dbReference type="NCBI Taxonomy" id="1126245"/>
    <lineage>
        <taxon>Archaea</taxon>
        <taxon>Methanobacteriati</taxon>
        <taxon>Methanobacteriota</taxon>
        <taxon>Stenosarchaea group</taxon>
        <taxon>Halobacteria</taxon>
        <taxon>Halobacteriales</taxon>
        <taxon>Haloferacaceae</taxon>
        <taxon>Haloplanus</taxon>
    </lineage>
</organism>
<evidence type="ECO:0000256" key="6">
    <source>
        <dbReference type="ARBA" id="ARBA00023016"/>
    </source>
</evidence>
<sequence length="128" mass="14213">MGRRTFSGLEIVTVLVNTGGFEWRRTTGDHAQLYYEHPTNETDHRQVTVPLHDELRIGTLRDIAESAGANDFDAFCGCIDRNARETRPSGIVVSVSSIERISGRVLYRGRESVGGGSVLRRGELDTCF</sequence>
<name>A0A368N8M1_9EURY</name>
<dbReference type="GO" id="GO:0004519">
    <property type="term" value="F:endonuclease activity"/>
    <property type="evidence" value="ECO:0007669"/>
    <property type="project" value="UniProtKB-KW"/>
</dbReference>
<dbReference type="InterPro" id="IPR012933">
    <property type="entry name" value="HicA_mRNA_interferase"/>
</dbReference>
<dbReference type="GO" id="GO:0016787">
    <property type="term" value="F:hydrolase activity"/>
    <property type="evidence" value="ECO:0007669"/>
    <property type="project" value="UniProtKB-KW"/>
</dbReference>
<accession>A0A368N8M1</accession>
<evidence type="ECO:0000256" key="2">
    <source>
        <dbReference type="ARBA" id="ARBA00022722"/>
    </source>
</evidence>
<gene>
    <name evidence="7" type="ORF">DU504_04020</name>
</gene>
<dbReference type="Proteomes" id="UP000252189">
    <property type="component" value="Unassembled WGS sequence"/>
</dbReference>
<keyword evidence="1" id="KW-1277">Toxin-antitoxin system</keyword>
<protein>
    <submittedName>
        <fullName evidence="7">Type II toxin-antitoxin system HicA family toxin</fullName>
    </submittedName>
</protein>
<proteinExistence type="predicted"/>
<dbReference type="Pfam" id="PF07927">
    <property type="entry name" value="HicA_toxin"/>
    <property type="match status" value="1"/>
</dbReference>
<evidence type="ECO:0000256" key="1">
    <source>
        <dbReference type="ARBA" id="ARBA00022649"/>
    </source>
</evidence>
<dbReference type="EMBL" id="QPHM01000001">
    <property type="protein sequence ID" value="RCU46546.1"/>
    <property type="molecule type" value="Genomic_DNA"/>
</dbReference>
<comment type="caution">
    <text evidence="7">The sequence shown here is derived from an EMBL/GenBank/DDBJ whole genome shotgun (WGS) entry which is preliminary data.</text>
</comment>
<keyword evidence="5" id="KW-0694">RNA-binding</keyword>
<keyword evidence="3" id="KW-0255">Endonuclease</keyword>
<reference evidence="7 8" key="1">
    <citation type="submission" date="2018-07" db="EMBL/GenBank/DDBJ databases">
        <title>Genome sequences of Haloplanus salinus JCM 18368T.</title>
        <authorList>
            <person name="Kim Y.B."/>
            <person name="Roh S.W."/>
        </authorList>
    </citation>
    <scope>NUCLEOTIDE SEQUENCE [LARGE SCALE GENOMIC DNA]</scope>
    <source>
        <strain evidence="7 8">JCM 18368</strain>
    </source>
</reference>
<evidence type="ECO:0000313" key="8">
    <source>
        <dbReference type="Proteomes" id="UP000252189"/>
    </source>
</evidence>
<dbReference type="GO" id="GO:0003729">
    <property type="term" value="F:mRNA binding"/>
    <property type="evidence" value="ECO:0007669"/>
    <property type="project" value="InterPro"/>
</dbReference>
<keyword evidence="8" id="KW-1185">Reference proteome</keyword>
<dbReference type="InterPro" id="IPR038570">
    <property type="entry name" value="HicA_sf"/>
</dbReference>
<keyword evidence="6" id="KW-0346">Stress response</keyword>
<keyword evidence="4" id="KW-0378">Hydrolase</keyword>
<evidence type="ECO:0000313" key="7">
    <source>
        <dbReference type="EMBL" id="RCU46546.1"/>
    </source>
</evidence>
<dbReference type="OrthoDB" id="7619at2157"/>
<keyword evidence="2" id="KW-0540">Nuclease</keyword>
<evidence type="ECO:0000256" key="5">
    <source>
        <dbReference type="ARBA" id="ARBA00022884"/>
    </source>
</evidence>
<dbReference type="AlphaFoldDB" id="A0A368N8M1"/>
<evidence type="ECO:0000256" key="4">
    <source>
        <dbReference type="ARBA" id="ARBA00022801"/>
    </source>
</evidence>
<dbReference type="Gene3D" id="3.30.920.30">
    <property type="entry name" value="Hypothetical protein"/>
    <property type="match status" value="1"/>
</dbReference>
<dbReference type="SUPFAM" id="SSF54786">
    <property type="entry name" value="YcfA/nrd intein domain"/>
    <property type="match status" value="1"/>
</dbReference>